<proteinExistence type="inferred from homology"/>
<dbReference type="PANTHER" id="PTHR23407:SF1">
    <property type="entry name" value="5-FORMYLTETRAHYDROFOLATE CYCLO-LIGASE"/>
    <property type="match status" value="1"/>
</dbReference>
<dbReference type="RefSeq" id="WP_210061734.1">
    <property type="nucleotide sequence ID" value="NZ_JAGGLJ010000016.1"/>
</dbReference>
<evidence type="ECO:0000256" key="1">
    <source>
        <dbReference type="ARBA" id="ARBA00010638"/>
    </source>
</evidence>
<comment type="similarity">
    <text evidence="1 4">Belongs to the 5-formyltetrahydrofolate cyclo-ligase family.</text>
</comment>
<keyword evidence="3 4" id="KW-0067">ATP-binding</keyword>
<keyword evidence="5" id="KW-0436">Ligase</keyword>
<organism evidence="5 6">
    <name type="scientific">Peptoniphilus stercorisuis</name>
    <dbReference type="NCBI Taxonomy" id="1436965"/>
    <lineage>
        <taxon>Bacteria</taxon>
        <taxon>Bacillati</taxon>
        <taxon>Bacillota</taxon>
        <taxon>Tissierellia</taxon>
        <taxon>Tissierellales</taxon>
        <taxon>Peptoniphilaceae</taxon>
        <taxon>Peptoniphilus</taxon>
    </lineage>
</organism>
<evidence type="ECO:0000313" key="5">
    <source>
        <dbReference type="EMBL" id="MBP2025968.1"/>
    </source>
</evidence>
<dbReference type="EMBL" id="JAGGLJ010000016">
    <property type="protein sequence ID" value="MBP2025968.1"/>
    <property type="molecule type" value="Genomic_DNA"/>
</dbReference>
<dbReference type="GO" id="GO:0030272">
    <property type="term" value="F:5-formyltetrahydrofolate cyclo-ligase activity"/>
    <property type="evidence" value="ECO:0007669"/>
    <property type="project" value="UniProtKB-EC"/>
</dbReference>
<keyword evidence="2 4" id="KW-0547">Nucleotide-binding</keyword>
<comment type="caution">
    <text evidence="5">The sequence shown here is derived from an EMBL/GenBank/DDBJ whole genome shotgun (WGS) entry which is preliminary data.</text>
</comment>
<dbReference type="InterPro" id="IPR037171">
    <property type="entry name" value="NagB/RpiA_transferase-like"/>
</dbReference>
<dbReference type="Pfam" id="PF01812">
    <property type="entry name" value="5-FTHF_cyc-lig"/>
    <property type="match status" value="1"/>
</dbReference>
<name>A0ABS4KDX4_9FIRM</name>
<dbReference type="Gene3D" id="3.40.50.10420">
    <property type="entry name" value="NagB/RpiA/CoA transferase-like"/>
    <property type="match status" value="1"/>
</dbReference>
<sequence>MGKKELRDEILKRRNLLSYEEVQVCSNLIEENLYSLELFKNANNIFIFVSYNKEVNTHNIIKNSLKLNKEVYVPVVDPKTKTMKASRLRDFSNLKENYMKILEPSSEYLDFIDPDIIDLAIVPGLLFNKEGYRIGYGGGFYDKFFKSLKRDIKKLGIGYDFQFTTGNTWQENFDIPVNYFLSEKKFYIL</sequence>
<comment type="catalytic activity">
    <reaction evidence="4">
        <text>(6S)-5-formyl-5,6,7,8-tetrahydrofolate + ATP = (6R)-5,10-methenyltetrahydrofolate + ADP + phosphate</text>
        <dbReference type="Rhea" id="RHEA:10488"/>
        <dbReference type="ChEBI" id="CHEBI:30616"/>
        <dbReference type="ChEBI" id="CHEBI:43474"/>
        <dbReference type="ChEBI" id="CHEBI:57455"/>
        <dbReference type="ChEBI" id="CHEBI:57457"/>
        <dbReference type="ChEBI" id="CHEBI:456216"/>
        <dbReference type="EC" id="6.3.3.2"/>
    </reaction>
</comment>
<dbReference type="InterPro" id="IPR002698">
    <property type="entry name" value="FTHF_cligase"/>
</dbReference>
<dbReference type="InterPro" id="IPR024185">
    <property type="entry name" value="FTHF_cligase-like_sf"/>
</dbReference>
<dbReference type="Proteomes" id="UP001519306">
    <property type="component" value="Unassembled WGS sequence"/>
</dbReference>
<keyword evidence="6" id="KW-1185">Reference proteome</keyword>
<evidence type="ECO:0000256" key="3">
    <source>
        <dbReference type="ARBA" id="ARBA00022840"/>
    </source>
</evidence>
<evidence type="ECO:0000256" key="2">
    <source>
        <dbReference type="ARBA" id="ARBA00022741"/>
    </source>
</evidence>
<keyword evidence="4" id="KW-0460">Magnesium</keyword>
<accession>A0ABS4KDX4</accession>
<dbReference type="EC" id="6.3.3.2" evidence="4"/>
<gene>
    <name evidence="5" type="ORF">J2Z71_001520</name>
</gene>
<reference evidence="5 6" key="1">
    <citation type="submission" date="2021-03" db="EMBL/GenBank/DDBJ databases">
        <title>Genomic Encyclopedia of Type Strains, Phase IV (KMG-IV): sequencing the most valuable type-strain genomes for metagenomic binning, comparative biology and taxonomic classification.</title>
        <authorList>
            <person name="Goeker M."/>
        </authorList>
    </citation>
    <scope>NUCLEOTIDE SEQUENCE [LARGE SCALE GENOMIC DNA]</scope>
    <source>
        <strain evidence="5 6">DSM 27563</strain>
    </source>
</reference>
<dbReference type="NCBIfam" id="TIGR02727">
    <property type="entry name" value="MTHFS_bact"/>
    <property type="match status" value="1"/>
</dbReference>
<keyword evidence="4" id="KW-0479">Metal-binding</keyword>
<dbReference type="PANTHER" id="PTHR23407">
    <property type="entry name" value="ATPASE INHIBITOR/5-FORMYLTETRAHYDROFOLATE CYCLO-LIGASE"/>
    <property type="match status" value="1"/>
</dbReference>
<evidence type="ECO:0000313" key="6">
    <source>
        <dbReference type="Proteomes" id="UP001519306"/>
    </source>
</evidence>
<protein>
    <recommendedName>
        <fullName evidence="4">5-formyltetrahydrofolate cyclo-ligase</fullName>
        <ecNumber evidence="4">6.3.3.2</ecNumber>
    </recommendedName>
</protein>
<dbReference type="PIRSF" id="PIRSF006806">
    <property type="entry name" value="FTHF_cligase"/>
    <property type="match status" value="1"/>
</dbReference>
<dbReference type="SUPFAM" id="SSF100950">
    <property type="entry name" value="NagB/RpiA/CoA transferase-like"/>
    <property type="match status" value="1"/>
</dbReference>
<comment type="cofactor">
    <cofactor evidence="4">
        <name>Mg(2+)</name>
        <dbReference type="ChEBI" id="CHEBI:18420"/>
    </cofactor>
</comment>
<evidence type="ECO:0000256" key="4">
    <source>
        <dbReference type="RuleBase" id="RU361279"/>
    </source>
</evidence>